<accession>A0A0A9BRH4</accession>
<proteinExistence type="predicted"/>
<evidence type="ECO:0000313" key="1">
    <source>
        <dbReference type="EMBL" id="JAD66016.1"/>
    </source>
</evidence>
<protein>
    <submittedName>
        <fullName evidence="1">Uncharacterized protein</fullName>
    </submittedName>
</protein>
<reference evidence="1" key="1">
    <citation type="submission" date="2014-09" db="EMBL/GenBank/DDBJ databases">
        <authorList>
            <person name="Magalhaes I.L.F."/>
            <person name="Oliveira U."/>
            <person name="Santos F.R."/>
            <person name="Vidigal T.H.D.A."/>
            <person name="Brescovit A.D."/>
            <person name="Santos A.J."/>
        </authorList>
    </citation>
    <scope>NUCLEOTIDE SEQUENCE</scope>
    <source>
        <tissue evidence="1">Shoot tissue taken approximately 20 cm above the soil surface</tissue>
    </source>
</reference>
<dbReference type="EMBL" id="GBRH01231879">
    <property type="protein sequence ID" value="JAD66016.1"/>
    <property type="molecule type" value="Transcribed_RNA"/>
</dbReference>
<name>A0A0A9BRH4_ARUDO</name>
<sequence length="72" mass="7870">MSIWNLALPIRRTIPTKGSWIYIPQPCSLPTTSEQCSTRGSTSARTRIKSLSPGSLRANQGKFPAHCPWAAS</sequence>
<organism evidence="1">
    <name type="scientific">Arundo donax</name>
    <name type="common">Giant reed</name>
    <name type="synonym">Donax arundinaceus</name>
    <dbReference type="NCBI Taxonomy" id="35708"/>
    <lineage>
        <taxon>Eukaryota</taxon>
        <taxon>Viridiplantae</taxon>
        <taxon>Streptophyta</taxon>
        <taxon>Embryophyta</taxon>
        <taxon>Tracheophyta</taxon>
        <taxon>Spermatophyta</taxon>
        <taxon>Magnoliopsida</taxon>
        <taxon>Liliopsida</taxon>
        <taxon>Poales</taxon>
        <taxon>Poaceae</taxon>
        <taxon>PACMAD clade</taxon>
        <taxon>Arundinoideae</taxon>
        <taxon>Arundineae</taxon>
        <taxon>Arundo</taxon>
    </lineage>
</organism>
<reference evidence="1" key="2">
    <citation type="journal article" date="2015" name="Data Brief">
        <title>Shoot transcriptome of the giant reed, Arundo donax.</title>
        <authorList>
            <person name="Barrero R.A."/>
            <person name="Guerrero F.D."/>
            <person name="Moolhuijzen P."/>
            <person name="Goolsby J.A."/>
            <person name="Tidwell J."/>
            <person name="Bellgard S.E."/>
            <person name="Bellgard M.I."/>
        </authorList>
    </citation>
    <scope>NUCLEOTIDE SEQUENCE</scope>
    <source>
        <tissue evidence="1">Shoot tissue taken approximately 20 cm above the soil surface</tissue>
    </source>
</reference>
<dbReference type="AlphaFoldDB" id="A0A0A9BRH4"/>